<keyword evidence="1 3" id="KW-0597">Phosphoprotein</keyword>
<dbReference type="InterPro" id="IPR011006">
    <property type="entry name" value="CheY-like_superfamily"/>
</dbReference>
<dbReference type="GO" id="GO:0006355">
    <property type="term" value="P:regulation of DNA-templated transcription"/>
    <property type="evidence" value="ECO:0007669"/>
    <property type="project" value="InterPro"/>
</dbReference>
<dbReference type="InterPro" id="IPR000792">
    <property type="entry name" value="Tscrpt_reg_LuxR_C"/>
</dbReference>
<dbReference type="PANTHER" id="PTHR43214:SF43">
    <property type="entry name" value="TWO-COMPONENT RESPONSE REGULATOR"/>
    <property type="match status" value="1"/>
</dbReference>
<proteinExistence type="predicted"/>
<comment type="caution">
    <text evidence="6">The sequence shown here is derived from an EMBL/GenBank/DDBJ whole genome shotgun (WGS) entry which is preliminary data.</text>
</comment>
<dbReference type="PROSITE" id="PS50110">
    <property type="entry name" value="RESPONSE_REGULATORY"/>
    <property type="match status" value="1"/>
</dbReference>
<name>A0A560ER62_9PROT</name>
<evidence type="ECO:0000259" key="4">
    <source>
        <dbReference type="PROSITE" id="PS50043"/>
    </source>
</evidence>
<organism evidence="6 7">
    <name type="scientific">Nitrospirillum amazonense</name>
    <dbReference type="NCBI Taxonomy" id="28077"/>
    <lineage>
        <taxon>Bacteria</taxon>
        <taxon>Pseudomonadati</taxon>
        <taxon>Pseudomonadota</taxon>
        <taxon>Alphaproteobacteria</taxon>
        <taxon>Rhodospirillales</taxon>
        <taxon>Azospirillaceae</taxon>
        <taxon>Nitrospirillum</taxon>
    </lineage>
</organism>
<evidence type="ECO:0000259" key="5">
    <source>
        <dbReference type="PROSITE" id="PS50110"/>
    </source>
</evidence>
<dbReference type="AlphaFoldDB" id="A0A560ER62"/>
<dbReference type="CDD" id="cd17535">
    <property type="entry name" value="REC_NarL-like"/>
    <property type="match status" value="1"/>
</dbReference>
<gene>
    <name evidence="6" type="ORF">FBZ89_12843</name>
</gene>
<feature type="domain" description="HTH luxR-type" evidence="4">
    <location>
        <begin position="138"/>
        <end position="203"/>
    </location>
</feature>
<dbReference type="InterPro" id="IPR001789">
    <property type="entry name" value="Sig_transdc_resp-reg_receiver"/>
</dbReference>
<dbReference type="SUPFAM" id="SSF46894">
    <property type="entry name" value="C-terminal effector domain of the bipartite response regulators"/>
    <property type="match status" value="1"/>
</dbReference>
<dbReference type="RefSeq" id="WP_145753946.1">
    <property type="nucleotide sequence ID" value="NZ_VITN01000028.1"/>
</dbReference>
<dbReference type="PRINTS" id="PR00038">
    <property type="entry name" value="HTHLUXR"/>
</dbReference>
<keyword evidence="2" id="KW-0238">DNA-binding</keyword>
<evidence type="ECO:0000313" key="7">
    <source>
        <dbReference type="Proteomes" id="UP000319859"/>
    </source>
</evidence>
<dbReference type="SMART" id="SM00448">
    <property type="entry name" value="REC"/>
    <property type="match status" value="1"/>
</dbReference>
<feature type="domain" description="Response regulatory" evidence="5">
    <location>
        <begin position="2"/>
        <end position="117"/>
    </location>
</feature>
<evidence type="ECO:0000256" key="2">
    <source>
        <dbReference type="ARBA" id="ARBA00023125"/>
    </source>
</evidence>
<dbReference type="InterPro" id="IPR058245">
    <property type="entry name" value="NreC/VraR/RcsB-like_REC"/>
</dbReference>
<accession>A0A560ER62</accession>
<dbReference type="Proteomes" id="UP000319859">
    <property type="component" value="Unassembled WGS sequence"/>
</dbReference>
<dbReference type="InterPro" id="IPR039420">
    <property type="entry name" value="WalR-like"/>
</dbReference>
<evidence type="ECO:0000256" key="3">
    <source>
        <dbReference type="PROSITE-ProRule" id="PRU00169"/>
    </source>
</evidence>
<evidence type="ECO:0000256" key="1">
    <source>
        <dbReference type="ARBA" id="ARBA00022553"/>
    </source>
</evidence>
<dbReference type="OrthoDB" id="9808843at2"/>
<dbReference type="Pfam" id="PF00072">
    <property type="entry name" value="Response_reg"/>
    <property type="match status" value="1"/>
</dbReference>
<dbReference type="Pfam" id="PF00196">
    <property type="entry name" value="GerE"/>
    <property type="match status" value="1"/>
</dbReference>
<dbReference type="SMART" id="SM00421">
    <property type="entry name" value="HTH_LUXR"/>
    <property type="match status" value="1"/>
</dbReference>
<evidence type="ECO:0000313" key="6">
    <source>
        <dbReference type="EMBL" id="TWB11856.1"/>
    </source>
</evidence>
<dbReference type="PANTHER" id="PTHR43214">
    <property type="entry name" value="TWO-COMPONENT RESPONSE REGULATOR"/>
    <property type="match status" value="1"/>
</dbReference>
<dbReference type="SUPFAM" id="SSF52172">
    <property type="entry name" value="CheY-like"/>
    <property type="match status" value="1"/>
</dbReference>
<protein>
    <submittedName>
        <fullName evidence="6">LuxR family two component transcriptional regulator</fullName>
    </submittedName>
</protein>
<feature type="modified residue" description="4-aspartylphosphate" evidence="3">
    <location>
        <position position="52"/>
    </location>
</feature>
<dbReference type="GO" id="GO:0000160">
    <property type="term" value="P:phosphorelay signal transduction system"/>
    <property type="evidence" value="ECO:0007669"/>
    <property type="project" value="InterPro"/>
</dbReference>
<sequence length="205" mass="22006">MKLLLVDDHAIVRSGLRRLLAPLPGVAIAEAPTGRDALARYREDRPDIVLLDLNLPGVGGLELLQRLLIEDPTACVLVFSMHAEALYASRALAAGAKGYMSKNADPEELLAAIRRLAEGGRYVENEIAQELAVHGMPASHPAQRLTERDLEILRLLGEGRALAEIASELGVGYKTIANTCTAIKAKLGVARTADLIRLSIEMGVS</sequence>
<reference evidence="6 7" key="1">
    <citation type="submission" date="2019-06" db="EMBL/GenBank/DDBJ databases">
        <title>Genomic Encyclopedia of Type Strains, Phase IV (KMG-V): Genome sequencing to study the core and pangenomes of soil and plant-associated prokaryotes.</title>
        <authorList>
            <person name="Whitman W."/>
        </authorList>
    </citation>
    <scope>NUCLEOTIDE SEQUENCE [LARGE SCALE GENOMIC DNA]</scope>
    <source>
        <strain evidence="6 7">BR 11880</strain>
    </source>
</reference>
<dbReference type="InterPro" id="IPR016032">
    <property type="entry name" value="Sig_transdc_resp-reg_C-effctor"/>
</dbReference>
<dbReference type="PROSITE" id="PS50043">
    <property type="entry name" value="HTH_LUXR_2"/>
    <property type="match status" value="1"/>
</dbReference>
<dbReference type="Gene3D" id="3.40.50.2300">
    <property type="match status" value="1"/>
</dbReference>
<dbReference type="GO" id="GO:0003677">
    <property type="term" value="F:DNA binding"/>
    <property type="evidence" value="ECO:0007669"/>
    <property type="project" value="UniProtKB-KW"/>
</dbReference>
<dbReference type="EMBL" id="VITN01000028">
    <property type="protein sequence ID" value="TWB11856.1"/>
    <property type="molecule type" value="Genomic_DNA"/>
</dbReference>
<dbReference type="CDD" id="cd06170">
    <property type="entry name" value="LuxR_C_like"/>
    <property type="match status" value="1"/>
</dbReference>